<evidence type="ECO:0000313" key="1">
    <source>
        <dbReference type="EMBL" id="ORY43007.1"/>
    </source>
</evidence>
<dbReference type="AlphaFoldDB" id="A0A1Y2C7Y8"/>
<dbReference type="EMBL" id="MCGO01000026">
    <property type="protein sequence ID" value="ORY43007.1"/>
    <property type="molecule type" value="Genomic_DNA"/>
</dbReference>
<reference evidence="1 2" key="1">
    <citation type="submission" date="2016-07" db="EMBL/GenBank/DDBJ databases">
        <title>Pervasive Adenine N6-methylation of Active Genes in Fungi.</title>
        <authorList>
            <consortium name="DOE Joint Genome Institute"/>
            <person name="Mondo S.J."/>
            <person name="Dannebaum R.O."/>
            <person name="Kuo R.C."/>
            <person name="Labutti K."/>
            <person name="Haridas S."/>
            <person name="Kuo A."/>
            <person name="Salamov A."/>
            <person name="Ahrendt S.R."/>
            <person name="Lipzen A."/>
            <person name="Sullivan W."/>
            <person name="Andreopoulos W.B."/>
            <person name="Clum A."/>
            <person name="Lindquist E."/>
            <person name="Daum C."/>
            <person name="Ramamoorthy G.K."/>
            <person name="Gryganskyi A."/>
            <person name="Culley D."/>
            <person name="Magnuson J.K."/>
            <person name="James T.Y."/>
            <person name="O'Malley M.A."/>
            <person name="Stajich J.E."/>
            <person name="Spatafora J.W."/>
            <person name="Visel A."/>
            <person name="Grigoriev I.V."/>
        </authorList>
    </citation>
    <scope>NUCLEOTIDE SEQUENCE [LARGE SCALE GENOMIC DNA]</scope>
    <source>
        <strain evidence="1 2">JEL800</strain>
    </source>
</reference>
<organism evidence="1 2">
    <name type="scientific">Rhizoclosmatium globosum</name>
    <dbReference type="NCBI Taxonomy" id="329046"/>
    <lineage>
        <taxon>Eukaryota</taxon>
        <taxon>Fungi</taxon>
        <taxon>Fungi incertae sedis</taxon>
        <taxon>Chytridiomycota</taxon>
        <taxon>Chytridiomycota incertae sedis</taxon>
        <taxon>Chytridiomycetes</taxon>
        <taxon>Chytridiales</taxon>
        <taxon>Chytriomycetaceae</taxon>
        <taxon>Rhizoclosmatium</taxon>
    </lineage>
</organism>
<name>A0A1Y2C7Y8_9FUNG</name>
<protein>
    <submittedName>
        <fullName evidence="1">Uncharacterized protein</fullName>
    </submittedName>
</protein>
<accession>A0A1Y2C7Y8</accession>
<proteinExistence type="predicted"/>
<gene>
    <name evidence="1" type="ORF">BCR33DRAFT_820629</name>
</gene>
<evidence type="ECO:0000313" key="2">
    <source>
        <dbReference type="Proteomes" id="UP000193642"/>
    </source>
</evidence>
<keyword evidence="2" id="KW-1185">Reference proteome</keyword>
<comment type="caution">
    <text evidence="1">The sequence shown here is derived from an EMBL/GenBank/DDBJ whole genome shotgun (WGS) entry which is preliminary data.</text>
</comment>
<sequence length="388" mass="44569">MTFQKSSLSTFFALFKKTKRLATSLSPEQYDHVNIARRKSYEQLIRQQIRFEKEKSDWIIEQNTMETQTLREKVKCLELELYFSHLEAVEQLDEAISDMNIYKADCLETYLQREALVEIHMYKQPESEDEIIEANLRLQNVSYFLCGIDIYENTQILITTGLQEANSQIAILEECSNDSKRMIKELNQKIANASDSPKSTKVLLLTSFKSKNEVQVFSTYSPDDYQDRKLQINYPIALDPIQYYCMLADKRQMGTIVPGSSEDLEIDAFEAANFESCPLSQNQMQQMLSNLRGMCSLDGLVESAQKYLSDMEGWVSSHCKNTTDFDFTEYESSMEDIEGESKAESMIGLAATKKRVKMVTLKDLVGTEKSTVFDNPTTGLGPRRRGRH</sequence>
<dbReference type="OrthoDB" id="10428245at2759"/>
<dbReference type="Proteomes" id="UP000193642">
    <property type="component" value="Unassembled WGS sequence"/>
</dbReference>